<feature type="transmembrane region" description="Helical" evidence="2">
    <location>
        <begin position="53"/>
        <end position="73"/>
    </location>
</feature>
<name>A0A090SGG9_9VIBR</name>
<evidence type="ECO:0000313" key="3">
    <source>
        <dbReference type="EMBL" id="GAL18562.1"/>
    </source>
</evidence>
<feature type="transmembrane region" description="Helical" evidence="2">
    <location>
        <begin position="14"/>
        <end position="33"/>
    </location>
</feature>
<proteinExistence type="predicted"/>
<keyword evidence="4" id="KW-1185">Reference proteome</keyword>
<feature type="coiled-coil region" evidence="1">
    <location>
        <begin position="213"/>
        <end position="240"/>
    </location>
</feature>
<evidence type="ECO:0000256" key="2">
    <source>
        <dbReference type="SAM" id="Phobius"/>
    </source>
</evidence>
<sequence>MSNSSLTRLLPEHWLLKSMLVIMGFMVVAFNVMGYDVLFHADPWIPFIPISPFGILLGCAEVAVLVWTSAVIADWSRSSRVLKGLIWVLVPAFAFLCYSGVNSYLNSLATAEIQKVEEVKFRTSNNSEYLATLEAEAESLQGQISQIRDEQVSLNVQINEKNSQYANISERASQRRLKSLNCMDVPDCASSVMAFESQMESIEFDTKSLNKSRTSNSQRLASLEQRLDEINSEIRAQKYEDIKNKNQYAGTESSFEIKKQAYERVVIGTASLVGWEPEDPFGVFVAFVSFLIYQCISF</sequence>
<protein>
    <submittedName>
        <fullName evidence="3">Uncharacterized protein</fullName>
    </submittedName>
</protein>
<dbReference type="STRING" id="990268.JCM19235_1985"/>
<evidence type="ECO:0000256" key="1">
    <source>
        <dbReference type="SAM" id="Coils"/>
    </source>
</evidence>
<accession>A0A090SGG9</accession>
<keyword evidence="1" id="KW-0175">Coiled coil</keyword>
<dbReference type="Proteomes" id="UP000029228">
    <property type="component" value="Unassembled WGS sequence"/>
</dbReference>
<keyword evidence="2" id="KW-1133">Transmembrane helix</keyword>
<reference evidence="3 4" key="1">
    <citation type="submission" date="2014-09" db="EMBL/GenBank/DDBJ databases">
        <title>Vibrio maritimus JCM 19235. (C45) whole genome shotgun sequence.</title>
        <authorList>
            <person name="Sawabe T."/>
            <person name="Meirelles P."/>
            <person name="Nakanishi M."/>
            <person name="Sayaka M."/>
            <person name="Hattori M."/>
            <person name="Ohkuma M."/>
        </authorList>
    </citation>
    <scope>NUCLEOTIDE SEQUENCE [LARGE SCALE GENOMIC DNA]</scope>
    <source>
        <strain evidence="4">JCM19235</strain>
    </source>
</reference>
<feature type="transmembrane region" description="Helical" evidence="2">
    <location>
        <begin position="85"/>
        <end position="105"/>
    </location>
</feature>
<organism evidence="3 4">
    <name type="scientific">Vibrio maritimus</name>
    <dbReference type="NCBI Taxonomy" id="990268"/>
    <lineage>
        <taxon>Bacteria</taxon>
        <taxon>Pseudomonadati</taxon>
        <taxon>Pseudomonadota</taxon>
        <taxon>Gammaproteobacteria</taxon>
        <taxon>Vibrionales</taxon>
        <taxon>Vibrionaceae</taxon>
        <taxon>Vibrio</taxon>
    </lineage>
</organism>
<keyword evidence="2" id="KW-0812">Transmembrane</keyword>
<dbReference type="AlphaFoldDB" id="A0A090SGG9"/>
<comment type="caution">
    <text evidence="3">The sequence shown here is derived from an EMBL/GenBank/DDBJ whole genome shotgun (WGS) entry which is preliminary data.</text>
</comment>
<dbReference type="EMBL" id="BBMR01000003">
    <property type="protein sequence ID" value="GAL18562.1"/>
    <property type="molecule type" value="Genomic_DNA"/>
</dbReference>
<gene>
    <name evidence="3" type="ORF">JCM19235_1985</name>
</gene>
<evidence type="ECO:0000313" key="4">
    <source>
        <dbReference type="Proteomes" id="UP000029228"/>
    </source>
</evidence>
<keyword evidence="2" id="KW-0472">Membrane</keyword>